<gene>
    <name evidence="1" type="ORF">KSZ_69780</name>
</gene>
<protein>
    <recommendedName>
        <fullName evidence="3">Glucose-methanol-choline oxidoreductase C-terminal domain-containing protein</fullName>
    </recommendedName>
</protein>
<accession>A0ABQ3VSW9</accession>
<reference evidence="1 2" key="1">
    <citation type="journal article" date="2021" name="Int. J. Syst. Evol. Microbiol.">
        <title>Reticulibacter mediterranei gen. nov., sp. nov., within the new family Reticulibacteraceae fam. nov., and Ktedonospora formicarum gen. nov., sp. nov., Ktedonobacter robiniae sp. nov., Dictyobacter formicarum sp. nov. and Dictyobacter arantiisoli sp. nov., belonging to the class Ktedonobacteria.</title>
        <authorList>
            <person name="Yabe S."/>
            <person name="Zheng Y."/>
            <person name="Wang C.M."/>
            <person name="Sakai Y."/>
            <person name="Abe K."/>
            <person name="Yokota A."/>
            <person name="Donadio S."/>
            <person name="Cavaletti L."/>
            <person name="Monciardini P."/>
        </authorList>
    </citation>
    <scope>NUCLEOTIDE SEQUENCE [LARGE SCALE GENOMIC DNA]</scope>
    <source>
        <strain evidence="1 2">SOSP1-9</strain>
    </source>
</reference>
<name>A0ABQ3VSW9_9CHLR</name>
<organism evidence="1 2">
    <name type="scientific">Dictyobacter formicarum</name>
    <dbReference type="NCBI Taxonomy" id="2778368"/>
    <lineage>
        <taxon>Bacteria</taxon>
        <taxon>Bacillati</taxon>
        <taxon>Chloroflexota</taxon>
        <taxon>Ktedonobacteria</taxon>
        <taxon>Ktedonobacterales</taxon>
        <taxon>Dictyobacteraceae</taxon>
        <taxon>Dictyobacter</taxon>
    </lineage>
</organism>
<comment type="caution">
    <text evidence="1">The sequence shown here is derived from an EMBL/GenBank/DDBJ whole genome shotgun (WGS) entry which is preliminary data.</text>
</comment>
<evidence type="ECO:0000313" key="2">
    <source>
        <dbReference type="Proteomes" id="UP000635565"/>
    </source>
</evidence>
<sequence length="67" mass="7784">MFIASQNRNRFTYGESRVIMRHFNVVPRRIMGIYDCTPAISSSQPTNVVSIAAYIIEICPWRAEYLE</sequence>
<dbReference type="EMBL" id="BNJJ01000030">
    <property type="protein sequence ID" value="GHO88972.1"/>
    <property type="molecule type" value="Genomic_DNA"/>
</dbReference>
<evidence type="ECO:0000313" key="1">
    <source>
        <dbReference type="EMBL" id="GHO88972.1"/>
    </source>
</evidence>
<keyword evidence="2" id="KW-1185">Reference proteome</keyword>
<evidence type="ECO:0008006" key="3">
    <source>
        <dbReference type="Google" id="ProtNLM"/>
    </source>
</evidence>
<proteinExistence type="predicted"/>
<dbReference type="Proteomes" id="UP000635565">
    <property type="component" value="Unassembled WGS sequence"/>
</dbReference>